<dbReference type="EMBL" id="MN739948">
    <property type="protein sequence ID" value="QHT79368.1"/>
    <property type="molecule type" value="Genomic_DNA"/>
</dbReference>
<dbReference type="GO" id="GO:0050660">
    <property type="term" value="F:flavin adenine dinucleotide binding"/>
    <property type="evidence" value="ECO:0007669"/>
    <property type="project" value="TreeGrafter"/>
</dbReference>
<keyword evidence="3" id="KW-0285">Flavoprotein</keyword>
<comment type="cofactor">
    <cofactor evidence="1">
        <name>FAD</name>
        <dbReference type="ChEBI" id="CHEBI:57692"/>
    </cofactor>
</comment>
<dbReference type="PROSITE" id="PS51324">
    <property type="entry name" value="ERV_ALR"/>
    <property type="match status" value="1"/>
</dbReference>
<dbReference type="InterPro" id="IPR039799">
    <property type="entry name" value="ALR/ERV"/>
</dbReference>
<dbReference type="InterPro" id="IPR036774">
    <property type="entry name" value="ERV/ALR_sulphydryl_oxid_sf"/>
</dbReference>
<dbReference type="PANTHER" id="PTHR12645:SF0">
    <property type="entry name" value="FAD-LINKED SULFHYDRYL OXIDASE ALR"/>
    <property type="match status" value="1"/>
</dbReference>
<keyword evidence="5" id="KW-0560">Oxidoreductase</keyword>
<dbReference type="PANTHER" id="PTHR12645">
    <property type="entry name" value="ALR/ERV"/>
    <property type="match status" value="1"/>
</dbReference>
<evidence type="ECO:0000259" key="7">
    <source>
        <dbReference type="PROSITE" id="PS51324"/>
    </source>
</evidence>
<reference evidence="8" key="1">
    <citation type="journal article" date="2020" name="Nature">
        <title>Giant virus diversity and host interactions through global metagenomics.</title>
        <authorList>
            <person name="Schulz F."/>
            <person name="Roux S."/>
            <person name="Paez-Espino D."/>
            <person name="Jungbluth S."/>
            <person name="Walsh D.A."/>
            <person name="Denef V.J."/>
            <person name="McMahon K.D."/>
            <person name="Konstantinidis K.T."/>
            <person name="Eloe-Fadrosh E.A."/>
            <person name="Kyrpides N.C."/>
            <person name="Woyke T."/>
        </authorList>
    </citation>
    <scope>NUCLEOTIDE SEQUENCE</scope>
    <source>
        <strain evidence="8">GVMAG-M-3300023179-99</strain>
    </source>
</reference>
<evidence type="ECO:0000313" key="8">
    <source>
        <dbReference type="EMBL" id="QHT79368.1"/>
    </source>
</evidence>
<dbReference type="AlphaFoldDB" id="A0A6C0HFI6"/>
<sequence>MTTLWGPLGWMALHSASINYPDNPSQVEKQICSRFLDLFTETISCNICKSHFLRMLQTYKVIHPEYLNSKQDLFLFTVRAHNTVNRRLDKPTVKSVSEALKTLQQATSLTSPAEYRQKYIEYLKRTWGTDRSANGLFASQKIRELEKINNEYWNHRETSYVQFFYEADVLEYITEAGVKKTSAGFAPLVGGQPKVGFGGGRLKLRR</sequence>
<dbReference type="InterPro" id="IPR017905">
    <property type="entry name" value="ERV/ALR_sulphydryl_oxidase"/>
</dbReference>
<proteinExistence type="predicted"/>
<organism evidence="8">
    <name type="scientific">viral metagenome</name>
    <dbReference type="NCBI Taxonomy" id="1070528"/>
    <lineage>
        <taxon>unclassified sequences</taxon>
        <taxon>metagenomes</taxon>
        <taxon>organismal metagenomes</taxon>
    </lineage>
</organism>
<protein>
    <recommendedName>
        <fullName evidence="2">thiol oxidase</fullName>
        <ecNumber evidence="2">1.8.3.2</ecNumber>
    </recommendedName>
</protein>
<dbReference type="Pfam" id="PF04777">
    <property type="entry name" value="Evr1_Alr"/>
    <property type="match status" value="1"/>
</dbReference>
<evidence type="ECO:0000256" key="4">
    <source>
        <dbReference type="ARBA" id="ARBA00022827"/>
    </source>
</evidence>
<evidence type="ECO:0000256" key="6">
    <source>
        <dbReference type="ARBA" id="ARBA00023157"/>
    </source>
</evidence>
<evidence type="ECO:0000256" key="1">
    <source>
        <dbReference type="ARBA" id="ARBA00001974"/>
    </source>
</evidence>
<evidence type="ECO:0000256" key="3">
    <source>
        <dbReference type="ARBA" id="ARBA00022630"/>
    </source>
</evidence>
<keyword evidence="6" id="KW-1015">Disulfide bond</keyword>
<name>A0A6C0HFI6_9ZZZZ</name>
<evidence type="ECO:0000256" key="2">
    <source>
        <dbReference type="ARBA" id="ARBA00012512"/>
    </source>
</evidence>
<dbReference type="GO" id="GO:0016971">
    <property type="term" value="F:flavin-dependent sulfhydryl oxidase activity"/>
    <property type="evidence" value="ECO:0007669"/>
    <property type="project" value="InterPro"/>
</dbReference>
<feature type="domain" description="ERV/ALR sulfhydryl oxidase" evidence="7">
    <location>
        <begin position="1"/>
        <end position="103"/>
    </location>
</feature>
<dbReference type="GO" id="GO:0005739">
    <property type="term" value="C:mitochondrion"/>
    <property type="evidence" value="ECO:0007669"/>
    <property type="project" value="TreeGrafter"/>
</dbReference>
<dbReference type="EC" id="1.8.3.2" evidence="2"/>
<accession>A0A6C0HFI6</accession>
<evidence type="ECO:0000256" key="5">
    <source>
        <dbReference type="ARBA" id="ARBA00023002"/>
    </source>
</evidence>
<keyword evidence="4" id="KW-0274">FAD</keyword>
<dbReference type="Gene3D" id="1.20.120.310">
    <property type="entry name" value="ERV/ALR sulfhydryl oxidase domain"/>
    <property type="match status" value="1"/>
</dbReference>
<dbReference type="SUPFAM" id="SSF69000">
    <property type="entry name" value="FAD-dependent thiol oxidase"/>
    <property type="match status" value="1"/>
</dbReference>